<gene>
    <name evidence="1" type="ORF">DFR74_105100</name>
</gene>
<accession>A0A366DN95</accession>
<evidence type="ECO:0000313" key="1">
    <source>
        <dbReference type="EMBL" id="RBO90698.1"/>
    </source>
</evidence>
<comment type="caution">
    <text evidence="1">The sequence shown here is derived from an EMBL/GenBank/DDBJ whole genome shotgun (WGS) entry which is preliminary data.</text>
</comment>
<reference evidence="1 2" key="1">
    <citation type="submission" date="2018-06" db="EMBL/GenBank/DDBJ databases">
        <title>Genomic Encyclopedia of Type Strains, Phase IV (KMG-IV): sequencing the most valuable type-strain genomes for metagenomic binning, comparative biology and taxonomic classification.</title>
        <authorList>
            <person name="Goeker M."/>
        </authorList>
    </citation>
    <scope>NUCLEOTIDE SEQUENCE [LARGE SCALE GENOMIC DNA]</scope>
    <source>
        <strain evidence="1 2">DSM 44599</strain>
    </source>
</reference>
<name>A0A366DN95_9NOCA</name>
<dbReference type="Proteomes" id="UP000252586">
    <property type="component" value="Unassembled WGS sequence"/>
</dbReference>
<keyword evidence="2" id="KW-1185">Reference proteome</keyword>
<organism evidence="1 2">
    <name type="scientific">Nocardia puris</name>
    <dbReference type="NCBI Taxonomy" id="208602"/>
    <lineage>
        <taxon>Bacteria</taxon>
        <taxon>Bacillati</taxon>
        <taxon>Actinomycetota</taxon>
        <taxon>Actinomycetes</taxon>
        <taxon>Mycobacteriales</taxon>
        <taxon>Nocardiaceae</taxon>
        <taxon>Nocardia</taxon>
    </lineage>
</organism>
<proteinExistence type="predicted"/>
<evidence type="ECO:0000313" key="2">
    <source>
        <dbReference type="Proteomes" id="UP000252586"/>
    </source>
</evidence>
<dbReference type="RefSeq" id="WP_067505940.1">
    <property type="nucleotide sequence ID" value="NZ_CP107943.1"/>
</dbReference>
<dbReference type="AlphaFoldDB" id="A0A366DN95"/>
<protein>
    <submittedName>
        <fullName evidence="1">Uncharacterized protein</fullName>
    </submittedName>
</protein>
<dbReference type="EMBL" id="QNRE01000005">
    <property type="protein sequence ID" value="RBO90698.1"/>
    <property type="molecule type" value="Genomic_DNA"/>
</dbReference>
<dbReference type="STRING" id="1210090.GCA_001613185_01678"/>
<dbReference type="OrthoDB" id="4558885at2"/>
<sequence>MSLTLDPVAVSAEMPCHHVRLLGVVERPRSWRCAVTTLFDSGLRRWSGRTDLAVFPPLRRWSRVLRQPTPPGHPDLAGALTAAASGRPLPEDPLIRFATAIMLLSGCPATATDFTPAPTVPDAPRTLDISLFALADDDLTMAEDLTTVALAAAGALTLRLDRTLHLPALPLTYPRAA</sequence>